<sequence length="67" mass="7788">MERLWSDPIQLLSKCNSRYPILERTSSNLKAFLLKSFLYFTRACKRLESIVIPGVILVEYIQSHSPS</sequence>
<evidence type="ECO:0000313" key="1">
    <source>
        <dbReference type="EMBL" id="KAF2473339.1"/>
    </source>
</evidence>
<keyword evidence="2" id="KW-1185">Reference proteome</keyword>
<proteinExistence type="predicted"/>
<accession>A0ACB6R259</accession>
<protein>
    <submittedName>
        <fullName evidence="1">Uncharacterized protein</fullName>
    </submittedName>
</protein>
<comment type="caution">
    <text evidence="1">The sequence shown here is derived from an EMBL/GenBank/DDBJ whole genome shotgun (WGS) entry which is preliminary data.</text>
</comment>
<organism evidence="1 2">
    <name type="scientific">Lindgomyces ingoldianus</name>
    <dbReference type="NCBI Taxonomy" id="673940"/>
    <lineage>
        <taxon>Eukaryota</taxon>
        <taxon>Fungi</taxon>
        <taxon>Dikarya</taxon>
        <taxon>Ascomycota</taxon>
        <taxon>Pezizomycotina</taxon>
        <taxon>Dothideomycetes</taxon>
        <taxon>Pleosporomycetidae</taxon>
        <taxon>Pleosporales</taxon>
        <taxon>Lindgomycetaceae</taxon>
        <taxon>Lindgomyces</taxon>
    </lineage>
</organism>
<evidence type="ECO:0000313" key="2">
    <source>
        <dbReference type="Proteomes" id="UP000799755"/>
    </source>
</evidence>
<dbReference type="Proteomes" id="UP000799755">
    <property type="component" value="Unassembled WGS sequence"/>
</dbReference>
<gene>
    <name evidence="1" type="ORF">BDR25DRAFT_131189</name>
</gene>
<dbReference type="EMBL" id="MU003500">
    <property type="protein sequence ID" value="KAF2473339.1"/>
    <property type="molecule type" value="Genomic_DNA"/>
</dbReference>
<name>A0ACB6R259_9PLEO</name>
<reference evidence="1" key="1">
    <citation type="journal article" date="2020" name="Stud. Mycol.">
        <title>101 Dothideomycetes genomes: a test case for predicting lifestyles and emergence of pathogens.</title>
        <authorList>
            <person name="Haridas S."/>
            <person name="Albert R."/>
            <person name="Binder M."/>
            <person name="Bloem J."/>
            <person name="Labutti K."/>
            <person name="Salamov A."/>
            <person name="Andreopoulos B."/>
            <person name="Baker S."/>
            <person name="Barry K."/>
            <person name="Bills G."/>
            <person name="Bluhm B."/>
            <person name="Cannon C."/>
            <person name="Castanera R."/>
            <person name="Culley D."/>
            <person name="Daum C."/>
            <person name="Ezra D."/>
            <person name="Gonzalez J."/>
            <person name="Henrissat B."/>
            <person name="Kuo A."/>
            <person name="Liang C."/>
            <person name="Lipzen A."/>
            <person name="Lutzoni F."/>
            <person name="Magnuson J."/>
            <person name="Mondo S."/>
            <person name="Nolan M."/>
            <person name="Ohm R."/>
            <person name="Pangilinan J."/>
            <person name="Park H.-J."/>
            <person name="Ramirez L."/>
            <person name="Alfaro M."/>
            <person name="Sun H."/>
            <person name="Tritt A."/>
            <person name="Yoshinaga Y."/>
            <person name="Zwiers L.-H."/>
            <person name="Turgeon B."/>
            <person name="Goodwin S."/>
            <person name="Spatafora J."/>
            <person name="Crous P."/>
            <person name="Grigoriev I."/>
        </authorList>
    </citation>
    <scope>NUCLEOTIDE SEQUENCE</scope>
    <source>
        <strain evidence="1">ATCC 200398</strain>
    </source>
</reference>